<accession>W4Q7C8</accession>
<dbReference type="STRING" id="1236970.JCM9140_4033"/>
<dbReference type="OrthoDB" id="1267107at2"/>
<reference evidence="1" key="1">
    <citation type="journal article" date="2014" name="Genome Announc.">
        <title>Draft Genome Sequences of Three Alkaliphilic Bacillus Strains, Bacillus wakoensis JCM 9140T, Bacillus akibai JCM 9157T, and Bacillus hemicellulosilyticus JCM 9152T.</title>
        <authorList>
            <person name="Yuki M."/>
            <person name="Oshima K."/>
            <person name="Suda W."/>
            <person name="Oshida Y."/>
            <person name="Kitamura K."/>
            <person name="Iida T."/>
            <person name="Hattori M."/>
            <person name="Ohkuma M."/>
        </authorList>
    </citation>
    <scope>NUCLEOTIDE SEQUENCE [LARGE SCALE GENOMIC DNA]</scope>
    <source>
        <strain evidence="1">JCM 9140</strain>
    </source>
</reference>
<evidence type="ECO:0000313" key="1">
    <source>
        <dbReference type="EMBL" id="GAE27870.1"/>
    </source>
</evidence>
<protein>
    <submittedName>
        <fullName evidence="1">Uncharacterized protein</fullName>
    </submittedName>
</protein>
<organism evidence="1 2">
    <name type="scientific">Halalkalibacter wakoensis JCM 9140</name>
    <dbReference type="NCBI Taxonomy" id="1236970"/>
    <lineage>
        <taxon>Bacteria</taxon>
        <taxon>Bacillati</taxon>
        <taxon>Bacillota</taxon>
        <taxon>Bacilli</taxon>
        <taxon>Bacillales</taxon>
        <taxon>Bacillaceae</taxon>
        <taxon>Halalkalibacter</taxon>
    </lineage>
</organism>
<dbReference type="AlphaFoldDB" id="W4Q7C8"/>
<keyword evidence="2" id="KW-1185">Reference proteome</keyword>
<dbReference type="RefSeq" id="WP_052002367.1">
    <property type="nucleotide sequence ID" value="NZ_BAUT01000069.1"/>
</dbReference>
<dbReference type="EMBL" id="BAUT01000069">
    <property type="protein sequence ID" value="GAE27870.1"/>
    <property type="molecule type" value="Genomic_DNA"/>
</dbReference>
<evidence type="ECO:0000313" key="2">
    <source>
        <dbReference type="Proteomes" id="UP000018890"/>
    </source>
</evidence>
<proteinExistence type="predicted"/>
<comment type="caution">
    <text evidence="1">The sequence shown here is derived from an EMBL/GenBank/DDBJ whole genome shotgun (WGS) entry which is preliminary data.</text>
</comment>
<sequence length="165" mass="19513">MGLEETADHIVTLLRDQEMEALADYVHPTKGVRFSPYGHINVDEDKVLFAEQLVEVWEDETVYHWGYFDGSGHPIEKTFRDYYDRFVYDHDYANAEETAVNERLGDGMMIDNSDEIYPDADIVDYYFSGFEEEYEGMDWRSLRIVLEEQDGKWYLVGIIHDEWTI</sequence>
<name>W4Q7C8_9BACI</name>
<gene>
    <name evidence="1" type="ORF">JCM9140_4033</name>
</gene>
<dbReference type="Proteomes" id="UP000018890">
    <property type="component" value="Unassembled WGS sequence"/>
</dbReference>